<evidence type="ECO:0000313" key="1">
    <source>
        <dbReference type="EMBL" id="AXF75095.1"/>
    </source>
</evidence>
<accession>A0A345CNS8</accession>
<dbReference type="EMBL" id="CP013970">
    <property type="protein sequence ID" value="AXF75095.1"/>
    <property type="molecule type" value="Genomic_DNA"/>
</dbReference>
<evidence type="ECO:0000313" key="2">
    <source>
        <dbReference type="Proteomes" id="UP000264980"/>
    </source>
</evidence>
<sequence>MTLHSTYTTLKKHLKEKYSCQVTADMGTTIQNKISCRAIPLALLHQAIQEYKLNNAALLGISCRQAIICTSSDLI</sequence>
<dbReference type="Proteomes" id="UP000264980">
    <property type="component" value="Chromosome"/>
</dbReference>
<dbReference type="RefSeq" id="WP_233478908.1">
    <property type="nucleotide sequence ID" value="NZ_CP013970.1"/>
</dbReference>
<proteinExistence type="predicted"/>
<protein>
    <submittedName>
        <fullName evidence="1">Uncharacterized protein</fullName>
    </submittedName>
</protein>
<reference evidence="1 2" key="1">
    <citation type="submission" date="2016-01" db="EMBL/GenBank/DDBJ databases">
        <authorList>
            <person name="Oliw E.H."/>
        </authorList>
    </citation>
    <scope>NUCLEOTIDE SEQUENCE [LARGE SCALE GENOMIC DNA]</scope>
    <source>
        <strain evidence="1 2">MDcuke</strain>
    </source>
</reference>
<dbReference type="AlphaFoldDB" id="A0A345CNS8"/>
<organism evidence="1 2">
    <name type="scientific">Erwinia tracheiphila</name>
    <dbReference type="NCBI Taxonomy" id="65700"/>
    <lineage>
        <taxon>Bacteria</taxon>
        <taxon>Pseudomonadati</taxon>
        <taxon>Pseudomonadota</taxon>
        <taxon>Gammaproteobacteria</taxon>
        <taxon>Enterobacterales</taxon>
        <taxon>Erwiniaceae</taxon>
        <taxon>Erwinia</taxon>
    </lineage>
</organism>
<gene>
    <name evidence="1" type="ORF">AV903_01565</name>
</gene>
<name>A0A345CNS8_9GAMM</name>